<dbReference type="OrthoDB" id="427096at2759"/>
<dbReference type="FunFam" id="3.40.50.11660:FF:000002">
    <property type="entry name" value="Alpha-(1,3)-fucosyltransferase"/>
    <property type="match status" value="1"/>
</dbReference>
<organism evidence="15">
    <name type="scientific">Guillardia theta (strain CCMP2712)</name>
    <name type="common">Cryptophyte</name>
    <dbReference type="NCBI Taxonomy" id="905079"/>
    <lineage>
        <taxon>Eukaryota</taxon>
        <taxon>Cryptophyceae</taxon>
        <taxon>Pyrenomonadales</taxon>
        <taxon>Geminigeraceae</taxon>
        <taxon>Guillardia</taxon>
    </lineage>
</organism>
<evidence type="ECO:0000256" key="13">
    <source>
        <dbReference type="SAM" id="MobiDB-lite"/>
    </source>
</evidence>
<sequence>MVKSSERSRCREEEKLERRIRLEIAERKGGQGADKDRREKKPSEVPGAEEQRRREKAGVESMNGDSERDIRALTAVNVAMLRLFFLTLLLLPWYMEATQYEDEIVQEDSSIRARCLQFMGRVNGAGRKTWRRELARSLGKLAWGMPDCDVDRKLKEEKSGGCDNVSSSLASFAFKPLVIHTVNNAMDWQHFSVDSVLTCKDSCIWAGRPLRAADVLVFDCLTTPTREMRERNPRAVWLFLCMESEFHVRRMKDPQFMSLFDIAATYRLTSQLPLLYAPGNLSLYDYGAGQEPTKLLVWIASNCAPARVELVEELMRVVEVHSYGQCLHNRDFPSVEKVFGSEKIPLLAQYKFVLAMENSFVDDYVTEKFYQALIAGSVPIYLGAPNIHEFAPSPNSFIDMRSFETVSQLADYIRYLDWNASAYKELHAWRR</sequence>
<protein>
    <recommendedName>
        <fullName evidence="12">Fucosyltransferase</fullName>
        <ecNumber evidence="12">2.4.1.-</ecNumber>
    </recommendedName>
</protein>
<dbReference type="InterPro" id="IPR038577">
    <property type="entry name" value="GT10-like_C_sf"/>
</dbReference>
<dbReference type="EnsemblProtists" id="EKX31464">
    <property type="protein sequence ID" value="EKX31464"/>
    <property type="gene ID" value="GUITHDRAFT_122340"/>
</dbReference>
<dbReference type="SUPFAM" id="SSF53756">
    <property type="entry name" value="UDP-Glycosyltransferase/glycogen phosphorylase"/>
    <property type="match status" value="1"/>
</dbReference>
<comment type="pathway">
    <text evidence="2">Protein modification; protein glycosylation.</text>
</comment>
<evidence type="ECO:0000313" key="16">
    <source>
        <dbReference type="EnsemblProtists" id="EKX31464"/>
    </source>
</evidence>
<keyword evidence="8 12" id="KW-1133">Transmembrane helix</keyword>
<dbReference type="eggNOG" id="KOG2619">
    <property type="taxonomic scope" value="Eukaryota"/>
</dbReference>
<keyword evidence="6 12" id="KW-0812">Transmembrane</keyword>
<dbReference type="InterPro" id="IPR055270">
    <property type="entry name" value="Glyco_tran_10_C"/>
</dbReference>
<evidence type="ECO:0000256" key="2">
    <source>
        <dbReference type="ARBA" id="ARBA00004922"/>
    </source>
</evidence>
<dbReference type="Gene3D" id="3.40.50.11660">
    <property type="entry name" value="Glycosyl transferase family 10, C-terminal domain"/>
    <property type="match status" value="1"/>
</dbReference>
<evidence type="ECO:0000256" key="6">
    <source>
        <dbReference type="ARBA" id="ARBA00022692"/>
    </source>
</evidence>
<dbReference type="PANTHER" id="PTHR11929:SF194">
    <property type="entry name" value="ALPHA-(1,3)-FUCOSYLTRANSFERASE 10"/>
    <property type="match status" value="1"/>
</dbReference>
<keyword evidence="12" id="KW-0333">Golgi apparatus</keyword>
<dbReference type="STRING" id="905079.L1I6F3"/>
<gene>
    <name evidence="15" type="ORF">GUITHDRAFT_122340</name>
</gene>
<evidence type="ECO:0000256" key="5">
    <source>
        <dbReference type="ARBA" id="ARBA00022679"/>
    </source>
</evidence>
<keyword evidence="10" id="KW-0325">Glycoprotein</keyword>
<feature type="transmembrane region" description="Helical" evidence="12">
    <location>
        <begin position="72"/>
        <end position="95"/>
    </location>
</feature>
<evidence type="ECO:0000256" key="9">
    <source>
        <dbReference type="ARBA" id="ARBA00023136"/>
    </source>
</evidence>
<dbReference type="InterPro" id="IPR001503">
    <property type="entry name" value="Glyco_trans_10"/>
</dbReference>
<evidence type="ECO:0000256" key="7">
    <source>
        <dbReference type="ARBA" id="ARBA00022968"/>
    </source>
</evidence>
<dbReference type="OMA" id="CEALHTR"/>
<evidence type="ECO:0000259" key="14">
    <source>
        <dbReference type="Pfam" id="PF00852"/>
    </source>
</evidence>
<dbReference type="Pfam" id="PF00852">
    <property type="entry name" value="Glyco_transf_10"/>
    <property type="match status" value="1"/>
</dbReference>
<evidence type="ECO:0000313" key="15">
    <source>
        <dbReference type="EMBL" id="EKX31464.1"/>
    </source>
</evidence>
<keyword evidence="5 12" id="KW-0808">Transferase</keyword>
<feature type="compositionally biased region" description="Basic and acidic residues" evidence="13">
    <location>
        <begin position="24"/>
        <end position="58"/>
    </location>
</feature>
<dbReference type="AlphaFoldDB" id="L1I6F3"/>
<evidence type="ECO:0000256" key="10">
    <source>
        <dbReference type="ARBA" id="ARBA00023180"/>
    </source>
</evidence>
<keyword evidence="7" id="KW-0735">Signal-anchor</keyword>
<evidence type="ECO:0000256" key="3">
    <source>
        <dbReference type="ARBA" id="ARBA00008919"/>
    </source>
</evidence>
<comment type="subcellular location">
    <subcellularLocation>
        <location evidence="11">Endomembrane system</location>
        <topology evidence="11">Single-pass membrane protein</topology>
    </subcellularLocation>
    <subcellularLocation>
        <location evidence="12">Golgi apparatus</location>
        <location evidence="12">Golgi stack membrane</location>
        <topology evidence="12">Single-pass type II membrane protein</topology>
    </subcellularLocation>
    <subcellularLocation>
        <location evidence="1">Membrane</location>
        <topology evidence="1">Single-pass type II membrane protein</topology>
    </subcellularLocation>
</comment>
<dbReference type="EMBL" id="JH993276">
    <property type="protein sequence ID" value="EKX31464.1"/>
    <property type="molecule type" value="Genomic_DNA"/>
</dbReference>
<dbReference type="GO" id="GO:0008417">
    <property type="term" value="F:fucosyltransferase activity"/>
    <property type="evidence" value="ECO:0007669"/>
    <property type="project" value="InterPro"/>
</dbReference>
<name>L1I6F3_GUITC</name>
<dbReference type="PaxDb" id="55529-EKX31464"/>
<accession>L1I6F3</accession>
<feature type="region of interest" description="Disordered" evidence="13">
    <location>
        <begin position="24"/>
        <end position="66"/>
    </location>
</feature>
<dbReference type="EC" id="2.4.1.-" evidence="12"/>
<comment type="similarity">
    <text evidence="3 12">Belongs to the glycosyltransferase 10 family.</text>
</comment>
<dbReference type="Proteomes" id="UP000011087">
    <property type="component" value="Unassembled WGS sequence"/>
</dbReference>
<evidence type="ECO:0000256" key="11">
    <source>
        <dbReference type="ARBA" id="ARBA00037847"/>
    </source>
</evidence>
<evidence type="ECO:0000256" key="1">
    <source>
        <dbReference type="ARBA" id="ARBA00004606"/>
    </source>
</evidence>
<dbReference type="GO" id="GO:0032580">
    <property type="term" value="C:Golgi cisterna membrane"/>
    <property type="evidence" value="ECO:0007669"/>
    <property type="project" value="UniProtKB-SubCell"/>
</dbReference>
<dbReference type="GeneID" id="17288191"/>
<evidence type="ECO:0000313" key="17">
    <source>
        <dbReference type="Proteomes" id="UP000011087"/>
    </source>
</evidence>
<reference evidence="17" key="2">
    <citation type="submission" date="2012-11" db="EMBL/GenBank/DDBJ databases">
        <authorList>
            <person name="Kuo A."/>
            <person name="Curtis B.A."/>
            <person name="Tanifuji G."/>
            <person name="Burki F."/>
            <person name="Gruber A."/>
            <person name="Irimia M."/>
            <person name="Maruyama S."/>
            <person name="Arias M.C."/>
            <person name="Ball S.G."/>
            <person name="Gile G.H."/>
            <person name="Hirakawa Y."/>
            <person name="Hopkins J.F."/>
            <person name="Rensing S.A."/>
            <person name="Schmutz J."/>
            <person name="Symeonidi A."/>
            <person name="Elias M."/>
            <person name="Eveleigh R.J."/>
            <person name="Herman E.K."/>
            <person name="Klute M.J."/>
            <person name="Nakayama T."/>
            <person name="Obornik M."/>
            <person name="Reyes-Prieto A."/>
            <person name="Armbrust E.V."/>
            <person name="Aves S.J."/>
            <person name="Beiko R.G."/>
            <person name="Coutinho P."/>
            <person name="Dacks J.B."/>
            <person name="Durnford D.G."/>
            <person name="Fast N.M."/>
            <person name="Green B.R."/>
            <person name="Grisdale C."/>
            <person name="Hempe F."/>
            <person name="Henrissat B."/>
            <person name="Hoppner M.P."/>
            <person name="Ishida K.-I."/>
            <person name="Kim E."/>
            <person name="Koreny L."/>
            <person name="Kroth P.G."/>
            <person name="Liu Y."/>
            <person name="Malik S.-B."/>
            <person name="Maier U.G."/>
            <person name="McRose D."/>
            <person name="Mock T."/>
            <person name="Neilson J.A."/>
            <person name="Onodera N.T."/>
            <person name="Poole A.M."/>
            <person name="Pritham E.J."/>
            <person name="Richards T.A."/>
            <person name="Rocap G."/>
            <person name="Roy S.W."/>
            <person name="Sarai C."/>
            <person name="Schaack S."/>
            <person name="Shirato S."/>
            <person name="Slamovits C.H."/>
            <person name="Spencer D.F."/>
            <person name="Suzuki S."/>
            <person name="Worden A.Z."/>
            <person name="Zauner S."/>
            <person name="Barry K."/>
            <person name="Bell C."/>
            <person name="Bharti A.K."/>
            <person name="Crow J.A."/>
            <person name="Grimwood J."/>
            <person name="Kramer R."/>
            <person name="Lindquist E."/>
            <person name="Lucas S."/>
            <person name="Salamov A."/>
            <person name="McFadden G.I."/>
            <person name="Lane C.E."/>
            <person name="Keeling P.J."/>
            <person name="Gray M.W."/>
            <person name="Grigoriev I.V."/>
            <person name="Archibald J.M."/>
        </authorList>
    </citation>
    <scope>NUCLEOTIDE SEQUENCE</scope>
    <source>
        <strain evidence="17">CCMP2712</strain>
    </source>
</reference>
<evidence type="ECO:0000256" key="4">
    <source>
        <dbReference type="ARBA" id="ARBA00022676"/>
    </source>
</evidence>
<evidence type="ECO:0000256" key="8">
    <source>
        <dbReference type="ARBA" id="ARBA00022989"/>
    </source>
</evidence>
<proteinExistence type="inferred from homology"/>
<keyword evidence="17" id="KW-1185">Reference proteome</keyword>
<keyword evidence="9 12" id="KW-0472">Membrane</keyword>
<evidence type="ECO:0000256" key="12">
    <source>
        <dbReference type="RuleBase" id="RU003832"/>
    </source>
</evidence>
<keyword evidence="4 12" id="KW-0328">Glycosyltransferase</keyword>
<dbReference type="PANTHER" id="PTHR11929">
    <property type="entry name" value="ALPHA- 1,3 -FUCOSYLTRANSFERASE"/>
    <property type="match status" value="1"/>
</dbReference>
<dbReference type="KEGG" id="gtt:GUITHDRAFT_122340"/>
<dbReference type="RefSeq" id="XP_005818444.1">
    <property type="nucleotide sequence ID" value="XM_005818387.1"/>
</dbReference>
<dbReference type="UniPathway" id="UPA00378"/>
<reference evidence="15 17" key="1">
    <citation type="journal article" date="2012" name="Nature">
        <title>Algal genomes reveal evolutionary mosaicism and the fate of nucleomorphs.</title>
        <authorList>
            <consortium name="DOE Joint Genome Institute"/>
            <person name="Curtis B.A."/>
            <person name="Tanifuji G."/>
            <person name="Burki F."/>
            <person name="Gruber A."/>
            <person name="Irimia M."/>
            <person name="Maruyama S."/>
            <person name="Arias M.C."/>
            <person name="Ball S.G."/>
            <person name="Gile G.H."/>
            <person name="Hirakawa Y."/>
            <person name="Hopkins J.F."/>
            <person name="Kuo A."/>
            <person name="Rensing S.A."/>
            <person name="Schmutz J."/>
            <person name="Symeonidi A."/>
            <person name="Elias M."/>
            <person name="Eveleigh R.J."/>
            <person name="Herman E.K."/>
            <person name="Klute M.J."/>
            <person name="Nakayama T."/>
            <person name="Obornik M."/>
            <person name="Reyes-Prieto A."/>
            <person name="Armbrust E.V."/>
            <person name="Aves S.J."/>
            <person name="Beiko R.G."/>
            <person name="Coutinho P."/>
            <person name="Dacks J.B."/>
            <person name="Durnford D.G."/>
            <person name="Fast N.M."/>
            <person name="Green B.R."/>
            <person name="Grisdale C.J."/>
            <person name="Hempel F."/>
            <person name="Henrissat B."/>
            <person name="Hoppner M.P."/>
            <person name="Ishida K."/>
            <person name="Kim E."/>
            <person name="Koreny L."/>
            <person name="Kroth P.G."/>
            <person name="Liu Y."/>
            <person name="Malik S.B."/>
            <person name="Maier U.G."/>
            <person name="McRose D."/>
            <person name="Mock T."/>
            <person name="Neilson J.A."/>
            <person name="Onodera N.T."/>
            <person name="Poole A.M."/>
            <person name="Pritham E.J."/>
            <person name="Richards T.A."/>
            <person name="Rocap G."/>
            <person name="Roy S.W."/>
            <person name="Sarai C."/>
            <person name="Schaack S."/>
            <person name="Shirato S."/>
            <person name="Slamovits C.H."/>
            <person name="Spencer D.F."/>
            <person name="Suzuki S."/>
            <person name="Worden A.Z."/>
            <person name="Zauner S."/>
            <person name="Barry K."/>
            <person name="Bell C."/>
            <person name="Bharti A.K."/>
            <person name="Crow J.A."/>
            <person name="Grimwood J."/>
            <person name="Kramer R."/>
            <person name="Lindquist E."/>
            <person name="Lucas S."/>
            <person name="Salamov A."/>
            <person name="McFadden G.I."/>
            <person name="Lane C.E."/>
            <person name="Keeling P.J."/>
            <person name="Gray M.W."/>
            <person name="Grigoriev I.V."/>
            <person name="Archibald J.M."/>
        </authorList>
    </citation>
    <scope>NUCLEOTIDE SEQUENCE</scope>
    <source>
        <strain evidence="15 17">CCMP2712</strain>
    </source>
</reference>
<feature type="domain" description="Fucosyltransferase C-terminal" evidence="14">
    <location>
        <begin position="293"/>
        <end position="431"/>
    </location>
</feature>
<dbReference type="HOGENOM" id="CLU_636879_0_0_1"/>
<reference evidence="16" key="3">
    <citation type="submission" date="2016-03" db="UniProtKB">
        <authorList>
            <consortium name="EnsemblProtists"/>
        </authorList>
    </citation>
    <scope>IDENTIFICATION</scope>
</reference>